<reference evidence="6" key="1">
    <citation type="journal article" date="2017" name="Nat. Microbiol.">
        <title>Global analysis of biosynthetic gene clusters reveals vast potential of secondary metabolite production in Penicillium species.</title>
        <authorList>
            <person name="Nielsen J.C."/>
            <person name="Grijseels S."/>
            <person name="Prigent S."/>
            <person name="Ji B."/>
            <person name="Dainat J."/>
            <person name="Nielsen K.F."/>
            <person name="Frisvad J.C."/>
            <person name="Workman M."/>
            <person name="Nielsen J."/>
        </authorList>
    </citation>
    <scope>NUCLEOTIDE SEQUENCE [LARGE SCALE GENOMIC DNA]</scope>
    <source>
        <strain evidence="6">IBT 29486</strain>
    </source>
</reference>
<feature type="domain" description="GPI inositol-deacylase winged helix" evidence="3">
    <location>
        <begin position="675"/>
        <end position="749"/>
    </location>
</feature>
<dbReference type="InterPro" id="IPR001680">
    <property type="entry name" value="WD40_rpt"/>
</dbReference>
<evidence type="ECO:0000313" key="6">
    <source>
        <dbReference type="Proteomes" id="UP000191518"/>
    </source>
</evidence>
<gene>
    <name evidence="5" type="ORF">PENVUL_c013G06881</name>
</gene>
<protein>
    <submittedName>
        <fullName evidence="5">Uncharacterized protein</fullName>
    </submittedName>
</protein>
<feature type="compositionally biased region" description="Polar residues" evidence="2">
    <location>
        <begin position="74"/>
        <end position="85"/>
    </location>
</feature>
<dbReference type="PANTHER" id="PTHR10039">
    <property type="entry name" value="AMELOGENIN"/>
    <property type="match status" value="1"/>
</dbReference>
<comment type="caution">
    <text evidence="5">The sequence shown here is derived from an EMBL/GenBank/DDBJ whole genome shotgun (WGS) entry which is preliminary data.</text>
</comment>
<dbReference type="SUPFAM" id="SSF69322">
    <property type="entry name" value="Tricorn protease domain 2"/>
    <property type="match status" value="1"/>
</dbReference>
<dbReference type="GO" id="GO:0017000">
    <property type="term" value="P:antibiotic biosynthetic process"/>
    <property type="evidence" value="ECO:0007669"/>
    <property type="project" value="UniProtKB-ARBA"/>
</dbReference>
<dbReference type="OrthoDB" id="194358at2759"/>
<proteinExistence type="predicted"/>
<evidence type="ECO:0000313" key="5">
    <source>
        <dbReference type="EMBL" id="OQE07487.1"/>
    </source>
</evidence>
<dbReference type="InterPro" id="IPR015943">
    <property type="entry name" value="WD40/YVTN_repeat-like_dom_sf"/>
</dbReference>
<dbReference type="Gene3D" id="3.40.50.1820">
    <property type="entry name" value="alpha/beta hydrolase"/>
    <property type="match status" value="1"/>
</dbReference>
<dbReference type="SMART" id="SM00320">
    <property type="entry name" value="WD40"/>
    <property type="match status" value="4"/>
</dbReference>
<keyword evidence="1" id="KW-0677">Repeat</keyword>
<dbReference type="GO" id="GO:0072330">
    <property type="term" value="P:monocarboxylic acid biosynthetic process"/>
    <property type="evidence" value="ECO:0007669"/>
    <property type="project" value="UniProtKB-ARBA"/>
</dbReference>
<evidence type="ECO:0000259" key="4">
    <source>
        <dbReference type="Pfam" id="PF24883"/>
    </source>
</evidence>
<sequence>MSNNRLEKWFPFRKDSKRTSPDETATQGLNETPFPPSPASETVWSPNELGDLLQTPTDLNRKPSSARASRASSTLGLPSRNPSATTDRRNDPLGLTVVHEPETSPSLDIIFVHGLGGTSRATWARGRDLQYFWPEKWLPLEPGIRMARILSFGYNASWASTGSAPITGITDFAKDLLYSMKFAKGKRLEELELGQRPIIFIVHSMGGLVVKQAYILGQNDDQYSNIVSSISAILFLATPHRGSNLADILNKILTVSVFNHSPKLYISELSVGSQTVAALNEQFRHIAPNLDILSFYETLQTSIGPKKMMVVEKESATLGYPKEISKALLADHHTVCKFDSTQDSNYISVRNALKTLVSSIRSAGKSLFGEQGKTQLEQLQTLLAVSETFHDDLEFFHSRWTPGTCDWITFHPSFLHWMDESEDAPTMLWLHALPASGKSVLSAFVTHRLLEESICVYYFFRFSDESKRSLSACLRSIAFQISTQLPAFCHALKNTPFATKTLEKTDSKVIWEKIFVQLLFKMRFSTTIHCVIDALDESDNPQQLVELMQSVSHSLTRIKVILVSRQTSGLITTFDRLSTVLSVAYLPLESTKKDIRLYVEREVEYLRAAPEFKARLVDKMVKCANGNFLWASLAMREVAVCNTAEDFDETLAGIPGGMEQLYQRMERTIIANAKPRDRKLGQRILMWTTCSRRPLALNELAQALEPDFLPMVEMSLLINRVCGQFVIVDSATGRLVMVHQTARDHIVTTDSELGVNVPEGHEELLTKCLAVLEEKHHQPRGLHLWPGDRKDSPRGGFFHYAMTSWAYHLDKVSPDSDAPLLLLAKFLKGNHVLDWIVALAQARKLRALVSSAKSMNIYVRRKRGRNAVTHPMVHRLQELDLVESWATDLLKLIGKFGLHLTECPTSIYQQIPPFCPKISMIYRQFEQFAPRPHSLAVKGLSKSTWDDGLAKISLQPAPQGLIIICAGDHFAVLTGRGLITLYNSTTFEIKHVLKHTEEVSAMSFSRSSHLLVTYGYRTTKVWSVNSGEVMHRIPNPISSRVLAIVFSGGDTQIVIGSADRLIRVARLRDQVPSWSVLHSSLLKGDIALDRPVHNIPWRMAFNSDATCVAVAYRSSPLCVWSLENATLLGRCMRNHKYAGNSWTVVDQMIWHPKSQDILGLYMGGQVFRWNPYTNSQQELEAEGSILACSPEGKFFTIGDSQGTIKLYNFHHFTLIYKLSCNHMITDICFSPDGKRLYDLRGPWCNVWEPNALLAGDENGDDSDLGSEAASIPTASISEASAEVRAQITAIASQSGGRYHAVGNEVGVVNVIDSSDSNHVTSELWRSALELPISHLDWSSDGRFLASVEMAGRLVVKEVHISGDRGWTVNEAFEMTINVSPEGVQQVLLNSNGTIVLVKNGYSVTVQPVISTQSSGEPPTITSRDTKWVNHPTNSKLLLSFSSSHIRLYRWNDLCEISVMDLQRPPLLSEPDPEAIPGTFEGHLHNEANTKIQRICHSHSGSHFLIHTILLINGRRETATLLFPTSSLSQLPTLPAVSPLIETPMIIPAEIQRQIEIPLGILSRQRLVFLDKSYWVCSWSLGSNFTPDQVQRHYFLPKDWLNTECLELCALLPNGVFLIPNNGELAGVSSTGLCHG</sequence>
<dbReference type="InterPro" id="IPR056884">
    <property type="entry name" value="NPHP3-like_N"/>
</dbReference>
<evidence type="ECO:0000256" key="1">
    <source>
        <dbReference type="ARBA" id="ARBA00022737"/>
    </source>
</evidence>
<dbReference type="InterPro" id="IPR011047">
    <property type="entry name" value="Quinoprotein_ADH-like_sf"/>
</dbReference>
<dbReference type="InterPro" id="IPR029058">
    <property type="entry name" value="AB_hydrolase_fold"/>
</dbReference>
<feature type="region of interest" description="Disordered" evidence="2">
    <location>
        <begin position="1"/>
        <end position="99"/>
    </location>
</feature>
<name>A0A1V6S0D5_9EURO</name>
<accession>A0A1V6S0D5</accession>
<dbReference type="SUPFAM" id="SSF52540">
    <property type="entry name" value="P-loop containing nucleoside triphosphate hydrolases"/>
    <property type="match status" value="1"/>
</dbReference>
<dbReference type="Gene3D" id="2.130.10.10">
    <property type="entry name" value="YVTN repeat-like/Quinoprotein amine dehydrogenase"/>
    <property type="match status" value="3"/>
</dbReference>
<feature type="compositionally biased region" description="Basic and acidic residues" evidence="2">
    <location>
        <begin position="1"/>
        <end position="21"/>
    </location>
</feature>
<feature type="domain" description="Nephrocystin 3-like N-terminal" evidence="4">
    <location>
        <begin position="403"/>
        <end position="565"/>
    </location>
</feature>
<dbReference type="Pfam" id="PF24883">
    <property type="entry name" value="NPHP3_N"/>
    <property type="match status" value="1"/>
</dbReference>
<dbReference type="Gene3D" id="3.40.50.300">
    <property type="entry name" value="P-loop containing nucleotide triphosphate hydrolases"/>
    <property type="match status" value="1"/>
</dbReference>
<dbReference type="Pfam" id="PF22939">
    <property type="entry name" value="WHD_GPIID"/>
    <property type="match status" value="1"/>
</dbReference>
<dbReference type="InterPro" id="IPR054471">
    <property type="entry name" value="GPIID_WHD"/>
</dbReference>
<keyword evidence="6" id="KW-1185">Reference proteome</keyword>
<evidence type="ECO:0000259" key="3">
    <source>
        <dbReference type="Pfam" id="PF22939"/>
    </source>
</evidence>
<dbReference type="SUPFAM" id="SSF53474">
    <property type="entry name" value="alpha/beta-Hydrolases"/>
    <property type="match status" value="1"/>
</dbReference>
<dbReference type="PANTHER" id="PTHR10039:SF16">
    <property type="entry name" value="GPI INOSITOL-DEACYLASE"/>
    <property type="match status" value="1"/>
</dbReference>
<evidence type="ECO:0000256" key="2">
    <source>
        <dbReference type="SAM" id="MobiDB-lite"/>
    </source>
</evidence>
<organism evidence="5 6">
    <name type="scientific">Penicillium vulpinum</name>
    <dbReference type="NCBI Taxonomy" id="29845"/>
    <lineage>
        <taxon>Eukaryota</taxon>
        <taxon>Fungi</taxon>
        <taxon>Dikarya</taxon>
        <taxon>Ascomycota</taxon>
        <taxon>Pezizomycotina</taxon>
        <taxon>Eurotiomycetes</taxon>
        <taxon>Eurotiomycetidae</taxon>
        <taxon>Eurotiales</taxon>
        <taxon>Aspergillaceae</taxon>
        <taxon>Penicillium</taxon>
    </lineage>
</organism>
<dbReference type="EMBL" id="MDYP01000013">
    <property type="protein sequence ID" value="OQE07487.1"/>
    <property type="molecule type" value="Genomic_DNA"/>
</dbReference>
<dbReference type="SUPFAM" id="SSF50998">
    <property type="entry name" value="Quinoprotein alcohol dehydrogenase-like"/>
    <property type="match status" value="1"/>
</dbReference>
<dbReference type="InterPro" id="IPR027417">
    <property type="entry name" value="P-loop_NTPase"/>
</dbReference>
<dbReference type="Proteomes" id="UP000191518">
    <property type="component" value="Unassembled WGS sequence"/>
</dbReference>